<proteinExistence type="predicted"/>
<sequence length="124" mass="13593">MDLGGKGVLLLPGDWEPENLSRLFFPLAGAEGALLPPSLGSAVGFVLSWDLTALAKVRVEIVLWSSTFYGLAETYHHSQLCKEEWLVLPGTSDRSCCWLQGLLCSLRNGGQPNSHVRHDHPCHI</sequence>
<dbReference type="AlphaFoldDB" id="A0AAV4D541"/>
<protein>
    <submittedName>
        <fullName evidence="1">Uncharacterized protein</fullName>
    </submittedName>
</protein>
<reference evidence="1 2" key="1">
    <citation type="journal article" date="2021" name="Elife">
        <title>Chloroplast acquisition without the gene transfer in kleptoplastic sea slugs, Plakobranchus ocellatus.</title>
        <authorList>
            <person name="Maeda T."/>
            <person name="Takahashi S."/>
            <person name="Yoshida T."/>
            <person name="Shimamura S."/>
            <person name="Takaki Y."/>
            <person name="Nagai Y."/>
            <person name="Toyoda A."/>
            <person name="Suzuki Y."/>
            <person name="Arimoto A."/>
            <person name="Ishii H."/>
            <person name="Satoh N."/>
            <person name="Nishiyama T."/>
            <person name="Hasebe M."/>
            <person name="Maruyama T."/>
            <person name="Minagawa J."/>
            <person name="Obokata J."/>
            <person name="Shigenobu S."/>
        </authorList>
    </citation>
    <scope>NUCLEOTIDE SEQUENCE [LARGE SCALE GENOMIC DNA]</scope>
</reference>
<dbReference type="EMBL" id="BLXT01007418">
    <property type="protein sequence ID" value="GFO39120.1"/>
    <property type="molecule type" value="Genomic_DNA"/>
</dbReference>
<gene>
    <name evidence="1" type="ORF">PoB_006562500</name>
</gene>
<accession>A0AAV4D541</accession>
<dbReference type="Proteomes" id="UP000735302">
    <property type="component" value="Unassembled WGS sequence"/>
</dbReference>
<name>A0AAV4D541_9GAST</name>
<organism evidence="1 2">
    <name type="scientific">Plakobranchus ocellatus</name>
    <dbReference type="NCBI Taxonomy" id="259542"/>
    <lineage>
        <taxon>Eukaryota</taxon>
        <taxon>Metazoa</taxon>
        <taxon>Spiralia</taxon>
        <taxon>Lophotrochozoa</taxon>
        <taxon>Mollusca</taxon>
        <taxon>Gastropoda</taxon>
        <taxon>Heterobranchia</taxon>
        <taxon>Euthyneura</taxon>
        <taxon>Panpulmonata</taxon>
        <taxon>Sacoglossa</taxon>
        <taxon>Placobranchoidea</taxon>
        <taxon>Plakobranchidae</taxon>
        <taxon>Plakobranchus</taxon>
    </lineage>
</organism>
<evidence type="ECO:0000313" key="1">
    <source>
        <dbReference type="EMBL" id="GFO39120.1"/>
    </source>
</evidence>
<comment type="caution">
    <text evidence="1">The sequence shown here is derived from an EMBL/GenBank/DDBJ whole genome shotgun (WGS) entry which is preliminary data.</text>
</comment>
<evidence type="ECO:0000313" key="2">
    <source>
        <dbReference type="Proteomes" id="UP000735302"/>
    </source>
</evidence>
<keyword evidence="2" id="KW-1185">Reference proteome</keyword>